<dbReference type="OrthoDB" id="327186at2157"/>
<name>A0A4U5J961_9EURY</name>
<dbReference type="AlphaFoldDB" id="A0A4U5J961"/>
<reference evidence="2 3" key="1">
    <citation type="submission" date="2019-04" db="EMBL/GenBank/DDBJ databases">
        <title>Natronomonas sp. F20-122 a newhaloarchaeon isolated from a saline saltern of Isla Bacuta, Huelva, Spain.</title>
        <authorList>
            <person name="Duran-Viseras A."/>
            <person name="Sanchez-Porro C."/>
            <person name="Ventosa A."/>
        </authorList>
    </citation>
    <scope>NUCLEOTIDE SEQUENCE [LARGE SCALE GENOMIC DNA]</scope>
    <source>
        <strain evidence="2 3">F20-122</strain>
    </source>
</reference>
<comment type="caution">
    <text evidence="2">The sequence shown here is derived from an EMBL/GenBank/DDBJ whole genome shotgun (WGS) entry which is preliminary data.</text>
</comment>
<evidence type="ECO:0000256" key="1">
    <source>
        <dbReference type="SAM" id="Phobius"/>
    </source>
</evidence>
<dbReference type="Proteomes" id="UP000308037">
    <property type="component" value="Unassembled WGS sequence"/>
</dbReference>
<sequence length="73" mass="7891">MVLPETDTGVYVVSGLFALAVFVAAIAFVVSRTAIELTTGTVLTLSAGFVGFIAVYFIAMVVYREIDDREQVR</sequence>
<evidence type="ECO:0000313" key="2">
    <source>
        <dbReference type="EMBL" id="TKR25274.1"/>
    </source>
</evidence>
<keyword evidence="1" id="KW-0472">Membrane</keyword>
<keyword evidence="3" id="KW-1185">Reference proteome</keyword>
<dbReference type="EMBL" id="QKNX01000004">
    <property type="protein sequence ID" value="TKR25274.1"/>
    <property type="molecule type" value="Genomic_DNA"/>
</dbReference>
<evidence type="ECO:0000313" key="3">
    <source>
        <dbReference type="Proteomes" id="UP000308037"/>
    </source>
</evidence>
<organism evidence="2 3">
    <name type="scientific">Natronomonas salsuginis</name>
    <dbReference type="NCBI Taxonomy" id="2217661"/>
    <lineage>
        <taxon>Archaea</taxon>
        <taxon>Methanobacteriati</taxon>
        <taxon>Methanobacteriota</taxon>
        <taxon>Stenosarchaea group</taxon>
        <taxon>Halobacteria</taxon>
        <taxon>Halobacteriales</taxon>
        <taxon>Natronomonadaceae</taxon>
        <taxon>Natronomonas</taxon>
    </lineage>
</organism>
<feature type="transmembrane region" description="Helical" evidence="1">
    <location>
        <begin position="42"/>
        <end position="63"/>
    </location>
</feature>
<keyword evidence="1" id="KW-0812">Transmembrane</keyword>
<gene>
    <name evidence="2" type="ORF">DM868_10940</name>
</gene>
<accession>A0A4U5J961</accession>
<feature type="transmembrane region" description="Helical" evidence="1">
    <location>
        <begin position="12"/>
        <end position="30"/>
    </location>
</feature>
<proteinExistence type="predicted"/>
<keyword evidence="1" id="KW-1133">Transmembrane helix</keyword>
<protein>
    <submittedName>
        <fullName evidence="2">Uncharacterized protein</fullName>
    </submittedName>
</protein>
<dbReference type="RefSeq" id="WP_137276913.1">
    <property type="nucleotide sequence ID" value="NZ_QKNX01000004.1"/>
</dbReference>